<dbReference type="Pfam" id="PF00672">
    <property type="entry name" value="HAMP"/>
    <property type="match status" value="1"/>
</dbReference>
<dbReference type="InterPro" id="IPR003594">
    <property type="entry name" value="HATPase_dom"/>
</dbReference>
<dbReference type="InterPro" id="IPR036097">
    <property type="entry name" value="HisK_dim/P_sf"/>
</dbReference>
<dbReference type="EMBL" id="JAAQPH010000028">
    <property type="protein sequence ID" value="NIA71920.1"/>
    <property type="molecule type" value="Genomic_DNA"/>
</dbReference>
<dbReference type="Pfam" id="PF02518">
    <property type="entry name" value="HATPase_c"/>
    <property type="match status" value="1"/>
</dbReference>
<dbReference type="PANTHER" id="PTHR44936:SF5">
    <property type="entry name" value="SENSOR HISTIDINE KINASE ENVZ"/>
    <property type="match status" value="1"/>
</dbReference>
<dbReference type="AlphaFoldDB" id="A0A967F2X2"/>
<evidence type="ECO:0000256" key="9">
    <source>
        <dbReference type="ARBA" id="ARBA00022741"/>
    </source>
</evidence>
<keyword evidence="5" id="KW-0997">Cell inner membrane</keyword>
<feature type="transmembrane region" description="Helical" evidence="15">
    <location>
        <begin position="26"/>
        <end position="50"/>
    </location>
</feature>
<keyword evidence="8 15" id="KW-0812">Transmembrane</keyword>
<keyword evidence="13" id="KW-0902">Two-component regulatory system</keyword>
<dbReference type="CDD" id="cd06225">
    <property type="entry name" value="HAMP"/>
    <property type="match status" value="1"/>
</dbReference>
<evidence type="ECO:0000259" key="16">
    <source>
        <dbReference type="PROSITE" id="PS50109"/>
    </source>
</evidence>
<evidence type="ECO:0000256" key="4">
    <source>
        <dbReference type="ARBA" id="ARBA00022475"/>
    </source>
</evidence>
<feature type="transmembrane region" description="Helical" evidence="15">
    <location>
        <begin position="173"/>
        <end position="194"/>
    </location>
</feature>
<keyword evidence="19" id="KW-1185">Reference proteome</keyword>
<dbReference type="Gene3D" id="1.10.287.130">
    <property type="match status" value="1"/>
</dbReference>
<dbReference type="CDD" id="cd00082">
    <property type="entry name" value="HisKA"/>
    <property type="match status" value="1"/>
</dbReference>
<dbReference type="Proteomes" id="UP000761264">
    <property type="component" value="Unassembled WGS sequence"/>
</dbReference>
<dbReference type="PANTHER" id="PTHR44936">
    <property type="entry name" value="SENSOR PROTEIN CREC"/>
    <property type="match status" value="1"/>
</dbReference>
<dbReference type="Pfam" id="PF00512">
    <property type="entry name" value="HisKA"/>
    <property type="match status" value="1"/>
</dbReference>
<evidence type="ECO:0000256" key="1">
    <source>
        <dbReference type="ARBA" id="ARBA00000085"/>
    </source>
</evidence>
<gene>
    <name evidence="18" type="ORF">HBA54_25300</name>
</gene>
<reference evidence="18" key="1">
    <citation type="submission" date="2020-03" db="EMBL/GenBank/DDBJ databases">
        <title>Genome of Pelagibius litoralis DSM 21314T.</title>
        <authorList>
            <person name="Wang G."/>
        </authorList>
    </citation>
    <scope>NUCLEOTIDE SEQUENCE</scope>
    <source>
        <strain evidence="18">DSM 21314</strain>
    </source>
</reference>
<evidence type="ECO:0000256" key="6">
    <source>
        <dbReference type="ARBA" id="ARBA00022553"/>
    </source>
</evidence>
<dbReference type="Gene3D" id="3.30.565.10">
    <property type="entry name" value="Histidine kinase-like ATPase, C-terminal domain"/>
    <property type="match status" value="1"/>
</dbReference>
<dbReference type="SUPFAM" id="SSF47384">
    <property type="entry name" value="Homodimeric domain of signal transducing histidine kinase"/>
    <property type="match status" value="1"/>
</dbReference>
<name>A0A967F2X2_9PROT</name>
<dbReference type="InterPro" id="IPR050980">
    <property type="entry name" value="2C_sensor_his_kinase"/>
</dbReference>
<evidence type="ECO:0000256" key="3">
    <source>
        <dbReference type="ARBA" id="ARBA00012438"/>
    </source>
</evidence>
<evidence type="ECO:0000256" key="2">
    <source>
        <dbReference type="ARBA" id="ARBA00004429"/>
    </source>
</evidence>
<keyword evidence="7" id="KW-0808">Transferase</keyword>
<keyword evidence="9" id="KW-0547">Nucleotide-binding</keyword>
<comment type="subcellular location">
    <subcellularLocation>
        <location evidence="2">Cell inner membrane</location>
        <topology evidence="2">Multi-pass membrane protein</topology>
    </subcellularLocation>
</comment>
<dbReference type="PROSITE" id="PS50109">
    <property type="entry name" value="HIS_KIN"/>
    <property type="match status" value="1"/>
</dbReference>
<evidence type="ECO:0000256" key="8">
    <source>
        <dbReference type="ARBA" id="ARBA00022692"/>
    </source>
</evidence>
<comment type="catalytic activity">
    <reaction evidence="1">
        <text>ATP + protein L-histidine = ADP + protein N-phospho-L-histidine.</text>
        <dbReference type="EC" id="2.7.13.3"/>
    </reaction>
</comment>
<proteinExistence type="predicted"/>
<organism evidence="18 19">
    <name type="scientific">Pelagibius litoralis</name>
    <dbReference type="NCBI Taxonomy" id="374515"/>
    <lineage>
        <taxon>Bacteria</taxon>
        <taxon>Pseudomonadati</taxon>
        <taxon>Pseudomonadota</taxon>
        <taxon>Alphaproteobacteria</taxon>
        <taxon>Rhodospirillales</taxon>
        <taxon>Rhodovibrionaceae</taxon>
        <taxon>Pelagibius</taxon>
    </lineage>
</organism>
<dbReference type="SUPFAM" id="SSF55874">
    <property type="entry name" value="ATPase domain of HSP90 chaperone/DNA topoisomerase II/histidine kinase"/>
    <property type="match status" value="1"/>
</dbReference>
<dbReference type="EC" id="2.7.13.3" evidence="3"/>
<sequence length="451" mass="50287">MTSSTPNPLYPHGGPGPIRRFLPRSLLGRSVLIIVTPLILLQVISTWIFYDRHYDTITKRLAQGLAGDVAAVVTLTNRSEDNDDLVRIFSLAKSTMQLELSLSIGAELLVPDVVVSRGVVDARLHSALQERLRVPFVVDTRSLDERVEILVQLNQGVLRVLVTDERLFSSTTYIFIFWTIGSSILLFGVAVIFMRNQVKPIRRLAHAAESFGKGREVVEFKPEGATEVRQAAVAFINMRNRLNRQVQQRTEMLAGVSHDLRTPLTRMKLQLEMLKDTPEVDNLQSDVVEMEHMVEGYLAFARGEGKETPVPTNLCDLLRDVVSQMTRDGGVIDLHLEQDIALPLRREAMRRCLTNLIGNAQRYGQQVAVRAGHRRNLIEITVEDDGPGIPPERHEDVFKPFFRLEQSRNPATGGVGLGLTIARDVARSHGGDLILEAAPGGGLRARIWLPA</sequence>
<dbReference type="InterPro" id="IPR004358">
    <property type="entry name" value="Sig_transdc_His_kin-like_C"/>
</dbReference>
<evidence type="ECO:0000259" key="17">
    <source>
        <dbReference type="PROSITE" id="PS50885"/>
    </source>
</evidence>
<evidence type="ECO:0000256" key="10">
    <source>
        <dbReference type="ARBA" id="ARBA00022777"/>
    </source>
</evidence>
<dbReference type="PROSITE" id="PS50885">
    <property type="entry name" value="HAMP"/>
    <property type="match status" value="1"/>
</dbReference>
<evidence type="ECO:0000256" key="13">
    <source>
        <dbReference type="ARBA" id="ARBA00023012"/>
    </source>
</evidence>
<protein>
    <recommendedName>
        <fullName evidence="3">histidine kinase</fullName>
        <ecNumber evidence="3">2.7.13.3</ecNumber>
    </recommendedName>
</protein>
<dbReference type="Gene3D" id="6.10.340.10">
    <property type="match status" value="1"/>
</dbReference>
<dbReference type="SMART" id="SM00388">
    <property type="entry name" value="HisKA"/>
    <property type="match status" value="1"/>
</dbReference>
<keyword evidence="12 15" id="KW-1133">Transmembrane helix</keyword>
<comment type="caution">
    <text evidence="18">The sequence shown here is derived from an EMBL/GenBank/DDBJ whole genome shotgun (WGS) entry which is preliminary data.</text>
</comment>
<feature type="domain" description="Histidine kinase" evidence="16">
    <location>
        <begin position="255"/>
        <end position="451"/>
    </location>
</feature>
<dbReference type="SMART" id="SM00387">
    <property type="entry name" value="HATPase_c"/>
    <property type="match status" value="1"/>
</dbReference>
<evidence type="ECO:0000256" key="11">
    <source>
        <dbReference type="ARBA" id="ARBA00022840"/>
    </source>
</evidence>
<keyword evidence="14 15" id="KW-0472">Membrane</keyword>
<evidence type="ECO:0000256" key="14">
    <source>
        <dbReference type="ARBA" id="ARBA00023136"/>
    </source>
</evidence>
<keyword evidence="6" id="KW-0597">Phosphoprotein</keyword>
<evidence type="ECO:0000256" key="7">
    <source>
        <dbReference type="ARBA" id="ARBA00022679"/>
    </source>
</evidence>
<dbReference type="RefSeq" id="WP_167230331.1">
    <property type="nucleotide sequence ID" value="NZ_JAAQPH010000028.1"/>
</dbReference>
<dbReference type="GO" id="GO:0005886">
    <property type="term" value="C:plasma membrane"/>
    <property type="evidence" value="ECO:0007669"/>
    <property type="project" value="UniProtKB-SubCell"/>
</dbReference>
<keyword evidence="10" id="KW-0418">Kinase</keyword>
<keyword evidence="4" id="KW-1003">Cell membrane</keyword>
<dbReference type="InterPro" id="IPR005467">
    <property type="entry name" value="His_kinase_dom"/>
</dbReference>
<keyword evidence="11" id="KW-0067">ATP-binding</keyword>
<evidence type="ECO:0000256" key="15">
    <source>
        <dbReference type="SAM" id="Phobius"/>
    </source>
</evidence>
<evidence type="ECO:0000313" key="19">
    <source>
        <dbReference type="Proteomes" id="UP000761264"/>
    </source>
</evidence>
<dbReference type="InterPro" id="IPR003660">
    <property type="entry name" value="HAMP_dom"/>
</dbReference>
<dbReference type="GO" id="GO:0000155">
    <property type="term" value="F:phosphorelay sensor kinase activity"/>
    <property type="evidence" value="ECO:0007669"/>
    <property type="project" value="InterPro"/>
</dbReference>
<feature type="domain" description="HAMP" evidence="17">
    <location>
        <begin position="195"/>
        <end position="247"/>
    </location>
</feature>
<dbReference type="PRINTS" id="PR00344">
    <property type="entry name" value="BCTRLSENSOR"/>
</dbReference>
<dbReference type="InterPro" id="IPR003661">
    <property type="entry name" value="HisK_dim/P_dom"/>
</dbReference>
<dbReference type="GO" id="GO:0005524">
    <property type="term" value="F:ATP binding"/>
    <property type="evidence" value="ECO:0007669"/>
    <property type="project" value="UniProtKB-KW"/>
</dbReference>
<evidence type="ECO:0000256" key="12">
    <source>
        <dbReference type="ARBA" id="ARBA00022989"/>
    </source>
</evidence>
<evidence type="ECO:0000313" key="18">
    <source>
        <dbReference type="EMBL" id="NIA71920.1"/>
    </source>
</evidence>
<dbReference type="InterPro" id="IPR036890">
    <property type="entry name" value="HATPase_C_sf"/>
</dbReference>
<accession>A0A967F2X2</accession>
<evidence type="ECO:0000256" key="5">
    <source>
        <dbReference type="ARBA" id="ARBA00022519"/>
    </source>
</evidence>
<dbReference type="SMART" id="SM00304">
    <property type="entry name" value="HAMP"/>
    <property type="match status" value="1"/>
</dbReference>